<evidence type="ECO:0000256" key="7">
    <source>
        <dbReference type="RuleBase" id="RU364112"/>
    </source>
</evidence>
<evidence type="ECO:0000313" key="9">
    <source>
        <dbReference type="EMBL" id="PZW45810.1"/>
    </source>
</evidence>
<dbReference type="CDD" id="cd16378">
    <property type="entry name" value="CcmH_N"/>
    <property type="match status" value="1"/>
</dbReference>
<evidence type="ECO:0000313" key="10">
    <source>
        <dbReference type="Proteomes" id="UP000249688"/>
    </source>
</evidence>
<keyword evidence="7" id="KW-0472">Membrane</keyword>
<protein>
    <recommendedName>
        <fullName evidence="7">Cytochrome c-type biogenesis protein</fullName>
    </recommendedName>
</protein>
<dbReference type="InterPro" id="IPR038297">
    <property type="entry name" value="CcmH/CycL/NrfF/Ccl2_sf"/>
</dbReference>
<keyword evidence="6 7" id="KW-0408">Iron</keyword>
<comment type="caution">
    <text evidence="9">The sequence shown here is derived from an EMBL/GenBank/DDBJ whole genome shotgun (WGS) entry which is preliminary data.</text>
</comment>
<proteinExistence type="inferred from homology"/>
<dbReference type="Gene3D" id="1.10.8.640">
    <property type="entry name" value="Cytochrome C biogenesis protein"/>
    <property type="match status" value="1"/>
</dbReference>
<feature type="transmembrane region" description="Helical" evidence="7">
    <location>
        <begin position="104"/>
        <end position="123"/>
    </location>
</feature>
<evidence type="ECO:0000256" key="6">
    <source>
        <dbReference type="ARBA" id="ARBA00023004"/>
    </source>
</evidence>
<keyword evidence="4 7" id="KW-0732">Signal</keyword>
<comment type="similarity">
    <text evidence="1 7">Belongs to the CcmH/CycL/Ccl2/NrfF family.</text>
</comment>
<name>A0A2W7KDQ6_9PROT</name>
<dbReference type="EMBL" id="QKYU01000010">
    <property type="protein sequence ID" value="PZW45810.1"/>
    <property type="molecule type" value="Genomic_DNA"/>
</dbReference>
<dbReference type="OrthoDB" id="9804975at2"/>
<evidence type="ECO:0000256" key="4">
    <source>
        <dbReference type="ARBA" id="ARBA00022729"/>
    </source>
</evidence>
<keyword evidence="10" id="KW-1185">Reference proteome</keyword>
<reference evidence="9 10" key="1">
    <citation type="submission" date="2018-06" db="EMBL/GenBank/DDBJ databases">
        <title>Genomic Encyclopedia of Archaeal and Bacterial Type Strains, Phase II (KMG-II): from individual species to whole genera.</title>
        <authorList>
            <person name="Goeker M."/>
        </authorList>
    </citation>
    <scope>NUCLEOTIDE SEQUENCE [LARGE SCALE GENOMIC DNA]</scope>
    <source>
        <strain evidence="9 10">DSM 24525</strain>
    </source>
</reference>
<dbReference type="PANTHER" id="PTHR47870">
    <property type="entry name" value="CYTOCHROME C-TYPE BIOGENESIS PROTEIN CCMH"/>
    <property type="match status" value="1"/>
</dbReference>
<accession>A0A2W7KDQ6</accession>
<keyword evidence="2 7" id="KW-0349">Heme</keyword>
<keyword evidence="7" id="KW-1133">Transmembrane helix</keyword>
<dbReference type="GO" id="GO:0017004">
    <property type="term" value="P:cytochrome complex assembly"/>
    <property type="evidence" value="ECO:0007669"/>
    <property type="project" value="UniProtKB-KW"/>
</dbReference>
<keyword evidence="5" id="KW-0201">Cytochrome c-type biogenesis</keyword>
<feature type="chain" id="PRO_5015800987" description="Cytochrome c-type biogenesis protein" evidence="7">
    <location>
        <begin position="20"/>
        <end position="152"/>
    </location>
</feature>
<dbReference type="RefSeq" id="WP_111398088.1">
    <property type="nucleotide sequence ID" value="NZ_QKYU01000010.1"/>
</dbReference>
<dbReference type="InterPro" id="IPR051263">
    <property type="entry name" value="C-type_cytochrome_biogenesis"/>
</dbReference>
<sequence>MRALLFAALLLFPALQAQAIGKPEDMLADPAAEARAREIGRELRCMVCQNQSIEESEADMARDLRLLVREQVARGASNHQVTAYIHARYGDFILLRPPFNTATLLLWGAPLLVLLGGGIVVALRSRTPRAATAPLTEAERQRLADITGDRQA</sequence>
<feature type="domain" description="CcmH/CycL/Ccl2/NrfF N-terminal" evidence="8">
    <location>
        <begin position="9"/>
        <end position="146"/>
    </location>
</feature>
<dbReference type="Proteomes" id="UP000249688">
    <property type="component" value="Unassembled WGS sequence"/>
</dbReference>
<dbReference type="GO" id="GO:0046872">
    <property type="term" value="F:metal ion binding"/>
    <property type="evidence" value="ECO:0007669"/>
    <property type="project" value="UniProtKB-KW"/>
</dbReference>
<keyword evidence="7" id="KW-0812">Transmembrane</keyword>
<keyword evidence="3 7" id="KW-0479">Metal-binding</keyword>
<comment type="function">
    <text evidence="7">Possible subunit of a heme lyase.</text>
</comment>
<evidence type="ECO:0000256" key="3">
    <source>
        <dbReference type="ARBA" id="ARBA00022723"/>
    </source>
</evidence>
<dbReference type="AlphaFoldDB" id="A0A2W7KDQ6"/>
<dbReference type="Pfam" id="PF03918">
    <property type="entry name" value="CcmH"/>
    <property type="match status" value="1"/>
</dbReference>
<dbReference type="PANTHER" id="PTHR47870:SF1">
    <property type="entry name" value="CYTOCHROME C-TYPE BIOGENESIS PROTEIN CCMH"/>
    <property type="match status" value="1"/>
</dbReference>
<evidence type="ECO:0000259" key="8">
    <source>
        <dbReference type="Pfam" id="PF03918"/>
    </source>
</evidence>
<evidence type="ECO:0000256" key="2">
    <source>
        <dbReference type="ARBA" id="ARBA00022617"/>
    </source>
</evidence>
<gene>
    <name evidence="9" type="ORF">C8P66_1107</name>
</gene>
<organism evidence="9 10">
    <name type="scientific">Humitalea rosea</name>
    <dbReference type="NCBI Taxonomy" id="990373"/>
    <lineage>
        <taxon>Bacteria</taxon>
        <taxon>Pseudomonadati</taxon>
        <taxon>Pseudomonadota</taxon>
        <taxon>Alphaproteobacteria</taxon>
        <taxon>Acetobacterales</taxon>
        <taxon>Roseomonadaceae</taxon>
        <taxon>Humitalea</taxon>
    </lineage>
</organism>
<dbReference type="GO" id="GO:0005886">
    <property type="term" value="C:plasma membrane"/>
    <property type="evidence" value="ECO:0007669"/>
    <property type="project" value="TreeGrafter"/>
</dbReference>
<feature type="signal peptide" evidence="7">
    <location>
        <begin position="1"/>
        <end position="19"/>
    </location>
</feature>
<evidence type="ECO:0000256" key="5">
    <source>
        <dbReference type="ARBA" id="ARBA00022748"/>
    </source>
</evidence>
<dbReference type="InterPro" id="IPR005616">
    <property type="entry name" value="CcmH/CycL/Ccl2/NrfF_N"/>
</dbReference>
<evidence type="ECO:0000256" key="1">
    <source>
        <dbReference type="ARBA" id="ARBA00010342"/>
    </source>
</evidence>